<sequence length="113" mass="12643">MLYSKEACAKATGGTGETPGEAEARAERKRRQRLAQEEFRLKQLMKQQIDEKQELGRNSSSFDHLLMEIPTQDIMIEATGEEPGKRKSPGPECAGAAKRRNSCMSKLDIMKSD</sequence>
<name>A0A2A4K565_HELVI</name>
<gene>
    <name evidence="2" type="ORF">B5V51_1032</name>
</gene>
<reference evidence="2" key="1">
    <citation type="submission" date="2017-09" db="EMBL/GenBank/DDBJ databases">
        <title>Contemporary evolution of a Lepidopteran species, Heliothis virescens, in response to modern agricultural practices.</title>
        <authorList>
            <person name="Fritz M.L."/>
            <person name="Deyonke A.M."/>
            <person name="Papanicolaou A."/>
            <person name="Micinski S."/>
            <person name="Westbrook J."/>
            <person name="Gould F."/>
        </authorList>
    </citation>
    <scope>NUCLEOTIDE SEQUENCE [LARGE SCALE GENOMIC DNA]</scope>
    <source>
        <strain evidence="2">HvINT-</strain>
        <tissue evidence="2">Whole body</tissue>
    </source>
</reference>
<proteinExistence type="predicted"/>
<feature type="region of interest" description="Disordered" evidence="1">
    <location>
        <begin position="1"/>
        <end position="31"/>
    </location>
</feature>
<dbReference type="AlphaFoldDB" id="A0A2A4K565"/>
<evidence type="ECO:0000313" key="2">
    <source>
        <dbReference type="EMBL" id="PCG79377.1"/>
    </source>
</evidence>
<dbReference type="EMBL" id="NWSH01000119">
    <property type="protein sequence ID" value="PCG79377.1"/>
    <property type="molecule type" value="Genomic_DNA"/>
</dbReference>
<accession>A0A2A4K565</accession>
<organism evidence="2">
    <name type="scientific">Heliothis virescens</name>
    <name type="common">Tobacco budworm moth</name>
    <dbReference type="NCBI Taxonomy" id="7102"/>
    <lineage>
        <taxon>Eukaryota</taxon>
        <taxon>Metazoa</taxon>
        <taxon>Ecdysozoa</taxon>
        <taxon>Arthropoda</taxon>
        <taxon>Hexapoda</taxon>
        <taxon>Insecta</taxon>
        <taxon>Pterygota</taxon>
        <taxon>Neoptera</taxon>
        <taxon>Endopterygota</taxon>
        <taxon>Lepidoptera</taxon>
        <taxon>Glossata</taxon>
        <taxon>Ditrysia</taxon>
        <taxon>Noctuoidea</taxon>
        <taxon>Noctuidae</taxon>
        <taxon>Heliothinae</taxon>
        <taxon>Heliothis</taxon>
    </lineage>
</organism>
<feature type="region of interest" description="Disordered" evidence="1">
    <location>
        <begin position="80"/>
        <end position="99"/>
    </location>
</feature>
<comment type="caution">
    <text evidence="2">The sequence shown here is derived from an EMBL/GenBank/DDBJ whole genome shotgun (WGS) entry which is preliminary data.</text>
</comment>
<evidence type="ECO:0000256" key="1">
    <source>
        <dbReference type="SAM" id="MobiDB-lite"/>
    </source>
</evidence>
<protein>
    <submittedName>
        <fullName evidence="2">Uncharacterized protein</fullName>
    </submittedName>
</protein>